<accession>A0A1F8F208</accession>
<evidence type="ECO:0000256" key="1">
    <source>
        <dbReference type="SAM" id="SignalP"/>
    </source>
</evidence>
<dbReference type="AlphaFoldDB" id="A0A1F8F208"/>
<organism evidence="2 3">
    <name type="scientific">Candidatus Yanofskybacteria bacterium RIFCSPHIGHO2_02_FULL_38_22b</name>
    <dbReference type="NCBI Taxonomy" id="1802673"/>
    <lineage>
        <taxon>Bacteria</taxon>
        <taxon>Candidatus Yanofskyibacteriota</taxon>
    </lineage>
</organism>
<sequence>MARFLAILFLLFANSVFSQEKVPKLPDYTKWDTDEQFHLSYFVVKEDQIELLDLEFDSPEDSNLSVMVVFKPVSQQTSEYLSTLVRNSPPSESINKTVISLAGKEPWLLVYFHSSDHVYLYERTSKWFECYYFWKPRWRFVRSFDDDCTDGSCTAGGEYEKFFENRYGLEVRY</sequence>
<name>A0A1F8F208_9BACT</name>
<comment type="caution">
    <text evidence="2">The sequence shown here is derived from an EMBL/GenBank/DDBJ whole genome shotgun (WGS) entry which is preliminary data.</text>
</comment>
<keyword evidence="1" id="KW-0732">Signal</keyword>
<evidence type="ECO:0000313" key="3">
    <source>
        <dbReference type="Proteomes" id="UP000176834"/>
    </source>
</evidence>
<dbReference type="Proteomes" id="UP000176834">
    <property type="component" value="Unassembled WGS sequence"/>
</dbReference>
<proteinExistence type="predicted"/>
<gene>
    <name evidence="2" type="ORF">A3B86_02035</name>
</gene>
<dbReference type="EMBL" id="MGJN01000009">
    <property type="protein sequence ID" value="OGN07165.1"/>
    <property type="molecule type" value="Genomic_DNA"/>
</dbReference>
<reference evidence="2 3" key="1">
    <citation type="journal article" date="2016" name="Nat. Commun.">
        <title>Thousands of microbial genomes shed light on interconnected biogeochemical processes in an aquifer system.</title>
        <authorList>
            <person name="Anantharaman K."/>
            <person name="Brown C.T."/>
            <person name="Hug L.A."/>
            <person name="Sharon I."/>
            <person name="Castelle C.J."/>
            <person name="Probst A.J."/>
            <person name="Thomas B.C."/>
            <person name="Singh A."/>
            <person name="Wilkins M.J."/>
            <person name="Karaoz U."/>
            <person name="Brodie E.L."/>
            <person name="Williams K.H."/>
            <person name="Hubbard S.S."/>
            <person name="Banfield J.F."/>
        </authorList>
    </citation>
    <scope>NUCLEOTIDE SEQUENCE [LARGE SCALE GENOMIC DNA]</scope>
</reference>
<feature type="chain" id="PRO_5009535449" evidence="1">
    <location>
        <begin position="19"/>
        <end position="173"/>
    </location>
</feature>
<feature type="signal peptide" evidence="1">
    <location>
        <begin position="1"/>
        <end position="18"/>
    </location>
</feature>
<evidence type="ECO:0000313" key="2">
    <source>
        <dbReference type="EMBL" id="OGN07165.1"/>
    </source>
</evidence>
<protein>
    <submittedName>
        <fullName evidence="2">Uncharacterized protein</fullName>
    </submittedName>
</protein>